<organism evidence="11 12">
    <name type="scientific">Orchesella cincta</name>
    <name type="common">Springtail</name>
    <name type="synonym">Podura cincta</name>
    <dbReference type="NCBI Taxonomy" id="48709"/>
    <lineage>
        <taxon>Eukaryota</taxon>
        <taxon>Metazoa</taxon>
        <taxon>Ecdysozoa</taxon>
        <taxon>Arthropoda</taxon>
        <taxon>Hexapoda</taxon>
        <taxon>Collembola</taxon>
        <taxon>Entomobryomorpha</taxon>
        <taxon>Entomobryoidea</taxon>
        <taxon>Orchesellidae</taxon>
        <taxon>Orchesellinae</taxon>
        <taxon>Orchesella</taxon>
    </lineage>
</organism>
<proteinExistence type="inferred from homology"/>
<dbReference type="GO" id="GO:0006508">
    <property type="term" value="P:proteolysis"/>
    <property type="evidence" value="ECO:0007669"/>
    <property type="project" value="UniProtKB-KW"/>
</dbReference>
<evidence type="ECO:0000313" key="11">
    <source>
        <dbReference type="EMBL" id="ODN03373.1"/>
    </source>
</evidence>
<keyword evidence="5 8" id="KW-0833">Ubl conjugation pathway</keyword>
<dbReference type="OMA" id="VLQTKWP"/>
<dbReference type="OrthoDB" id="9981542at2759"/>
<protein>
    <recommendedName>
        <fullName evidence="8">Ubiquitin carboxyl-terminal hydrolase MINDY</fullName>
        <ecNumber evidence="8">3.4.19.12</ecNumber>
    </recommendedName>
</protein>
<dbReference type="InterPro" id="IPR025257">
    <property type="entry name" value="MINDY-3/4_CD"/>
</dbReference>
<evidence type="ECO:0000256" key="7">
    <source>
        <dbReference type="ARBA" id="ARBA00022807"/>
    </source>
</evidence>
<dbReference type="GO" id="GO:0004843">
    <property type="term" value="F:cysteine-type deubiquitinase activity"/>
    <property type="evidence" value="ECO:0007669"/>
    <property type="project" value="UniProtKB-UniRule"/>
</dbReference>
<dbReference type="SMART" id="SM01174">
    <property type="entry name" value="DUF4205"/>
    <property type="match status" value="1"/>
</dbReference>
<keyword evidence="7 8" id="KW-0788">Thiol protease</keyword>
<dbReference type="SUPFAM" id="SSF47473">
    <property type="entry name" value="EF-hand"/>
    <property type="match status" value="1"/>
</dbReference>
<feature type="compositionally biased region" description="Polar residues" evidence="9">
    <location>
        <begin position="135"/>
        <end position="144"/>
    </location>
</feature>
<feature type="domain" description="EF-hand" evidence="10">
    <location>
        <begin position="342"/>
        <end position="377"/>
    </location>
</feature>
<dbReference type="PANTHER" id="PTHR12473">
    <property type="entry name" value="UBIQUITIN CARBOXYL-TERMINAL HYDROLASE MINDY-4-RELATED"/>
    <property type="match status" value="1"/>
</dbReference>
<dbReference type="STRING" id="48709.A0A1D2NDP4"/>
<dbReference type="GO" id="GO:0005509">
    <property type="term" value="F:calcium ion binding"/>
    <property type="evidence" value="ECO:0007669"/>
    <property type="project" value="InterPro"/>
</dbReference>
<evidence type="ECO:0000256" key="8">
    <source>
        <dbReference type="RuleBase" id="RU367088"/>
    </source>
</evidence>
<feature type="region of interest" description="Disordered" evidence="9">
    <location>
        <begin position="162"/>
        <end position="186"/>
    </location>
</feature>
<evidence type="ECO:0000256" key="6">
    <source>
        <dbReference type="ARBA" id="ARBA00022801"/>
    </source>
</evidence>
<evidence type="ECO:0000256" key="3">
    <source>
        <dbReference type="ARBA" id="ARBA00011074"/>
    </source>
</evidence>
<dbReference type="InterPro" id="IPR011992">
    <property type="entry name" value="EF-hand-dom_pair"/>
</dbReference>
<dbReference type="Proteomes" id="UP000094527">
    <property type="component" value="Unassembled WGS sequence"/>
</dbReference>
<evidence type="ECO:0000256" key="9">
    <source>
        <dbReference type="SAM" id="MobiDB-lite"/>
    </source>
</evidence>
<dbReference type="InterPro" id="IPR039785">
    <property type="entry name" value="MINY3/4"/>
</dbReference>
<evidence type="ECO:0000256" key="1">
    <source>
        <dbReference type="ARBA" id="ARBA00000707"/>
    </source>
</evidence>
<keyword evidence="6 8" id="KW-0378">Hydrolase</keyword>
<name>A0A1D2NDP4_ORCCI</name>
<dbReference type="GO" id="GO:0071108">
    <property type="term" value="P:protein K48-linked deubiquitination"/>
    <property type="evidence" value="ECO:0007669"/>
    <property type="project" value="InterPro"/>
</dbReference>
<evidence type="ECO:0000256" key="2">
    <source>
        <dbReference type="ARBA" id="ARBA00002107"/>
    </source>
</evidence>
<dbReference type="InterPro" id="IPR002048">
    <property type="entry name" value="EF_hand_dom"/>
</dbReference>
<dbReference type="PROSITE" id="PS50222">
    <property type="entry name" value="EF_HAND_2"/>
    <property type="match status" value="1"/>
</dbReference>
<dbReference type="Pfam" id="PF13898">
    <property type="entry name" value="MINDY-3_4_CD"/>
    <property type="match status" value="2"/>
</dbReference>
<feature type="region of interest" description="Disordered" evidence="9">
    <location>
        <begin position="122"/>
        <end position="144"/>
    </location>
</feature>
<dbReference type="AlphaFoldDB" id="A0A1D2NDP4"/>
<comment type="function">
    <text evidence="2 8">Hydrolase that can remove 'Lys-48'-linked conjugated ubiquitin from proteins.</text>
</comment>
<dbReference type="EC" id="3.4.19.12" evidence="8"/>
<dbReference type="PANTHER" id="PTHR12473:SF17">
    <property type="entry name" value="UBIQUITIN CARBOXYL-TERMINAL HYDROLASE MINDY-3"/>
    <property type="match status" value="1"/>
</dbReference>
<dbReference type="GO" id="GO:1990380">
    <property type="term" value="F:K48-linked deubiquitinase activity"/>
    <property type="evidence" value="ECO:0007669"/>
    <property type="project" value="UniProtKB-UniRule"/>
</dbReference>
<evidence type="ECO:0000259" key="10">
    <source>
        <dbReference type="PROSITE" id="PS50222"/>
    </source>
</evidence>
<evidence type="ECO:0000256" key="5">
    <source>
        <dbReference type="ARBA" id="ARBA00022786"/>
    </source>
</evidence>
<sequence>MSAQQDIIVGGVDPQVQEVKKVLWGEHIKGDLFSRWSQGFLYSAEERTALVQTDGGPCAVIAPVQAFLLKQVLKDSKTIQNNFNEEQVDSLLCQALTEILQQVSLSTEVANVGQATVCTTSEPIPNHSSPPPVTNDASCATTSNSEATSSKYSLVFLRKQEQTQGDTSETAPGVEPLPVATKSPTEDEFHSRLGLERFGSIEQVHKRLLENVSLLKGEYGVLQFLYSVLITKGVTSLVEEMSENNELIDPVHGHGSQCLINLLLTGRGVNYVWDNDQDLGGLTLKGICRRCEVGFLTVLERLRYCEVGSYLKNPKFPVWVVGSETHLTVIFSLDMRLVDPETPGERARRIFHSFDPDGNNFIQAVLLEDVMRTLDLYADPAYVDIMKKKLDPESLGIVLLEGFMDEFFPNEPLRGPDTFTLYHYNGLCRPSSNTKIRYKEGNAILLESNLGAVSDENKILTCLQTKWPSIDVQWVDGVTPSID</sequence>
<gene>
    <name evidence="11" type="ORF">Ocin01_03302</name>
</gene>
<comment type="caution">
    <text evidence="11">The sequence shown here is derived from an EMBL/GenBank/DDBJ whole genome shotgun (WGS) entry which is preliminary data.</text>
</comment>
<keyword evidence="12" id="KW-1185">Reference proteome</keyword>
<evidence type="ECO:0000313" key="12">
    <source>
        <dbReference type="Proteomes" id="UP000094527"/>
    </source>
</evidence>
<accession>A0A1D2NDP4</accession>
<dbReference type="EMBL" id="LJIJ01000076">
    <property type="protein sequence ID" value="ODN03373.1"/>
    <property type="molecule type" value="Genomic_DNA"/>
</dbReference>
<keyword evidence="4 8" id="KW-0645">Protease</keyword>
<evidence type="ECO:0000256" key="4">
    <source>
        <dbReference type="ARBA" id="ARBA00022670"/>
    </source>
</evidence>
<reference evidence="11 12" key="1">
    <citation type="journal article" date="2016" name="Genome Biol. Evol.">
        <title>Gene Family Evolution Reflects Adaptation to Soil Environmental Stressors in the Genome of the Collembolan Orchesella cincta.</title>
        <authorList>
            <person name="Faddeeva-Vakhrusheva A."/>
            <person name="Derks M.F."/>
            <person name="Anvar S.Y."/>
            <person name="Agamennone V."/>
            <person name="Suring W."/>
            <person name="Smit S."/>
            <person name="van Straalen N.M."/>
            <person name="Roelofs D."/>
        </authorList>
    </citation>
    <scope>NUCLEOTIDE SEQUENCE [LARGE SCALE GENOMIC DNA]</scope>
    <source>
        <tissue evidence="11">Mixed pool</tissue>
    </source>
</reference>
<comment type="catalytic activity">
    <reaction evidence="1 8">
        <text>Thiol-dependent hydrolysis of ester, thioester, amide, peptide and isopeptide bonds formed by the C-terminal Gly of ubiquitin (a 76-residue protein attached to proteins as an intracellular targeting signal).</text>
        <dbReference type="EC" id="3.4.19.12"/>
    </reaction>
</comment>
<comment type="similarity">
    <text evidence="3 8">Belongs to the MINDY deubiquitinase family. FAM188 subfamily.</text>
</comment>